<accession>A0AAD5IH97</accession>
<dbReference type="PANTHER" id="PTHR47592:SF27">
    <property type="entry name" value="OS08G0421700 PROTEIN"/>
    <property type="match status" value="1"/>
</dbReference>
<evidence type="ECO:0000313" key="3">
    <source>
        <dbReference type="EMBL" id="KAI9164846.1"/>
    </source>
</evidence>
<protein>
    <recommendedName>
        <fullName evidence="2">Retrovirus-related Pol polyprotein from transposon TNT 1-94-like beta-barrel domain-containing protein</fullName>
    </recommendedName>
</protein>
<gene>
    <name evidence="3" type="ORF">LWI28_003192</name>
</gene>
<dbReference type="Proteomes" id="UP001064489">
    <property type="component" value="Chromosome 10"/>
</dbReference>
<name>A0AAD5IH97_ACENE</name>
<dbReference type="EMBL" id="JAJSOW010000105">
    <property type="protein sequence ID" value="KAI9164846.1"/>
    <property type="molecule type" value="Genomic_DNA"/>
</dbReference>
<keyword evidence="4" id="KW-1185">Reference proteome</keyword>
<evidence type="ECO:0000313" key="4">
    <source>
        <dbReference type="Proteomes" id="UP001064489"/>
    </source>
</evidence>
<reference evidence="3" key="2">
    <citation type="submission" date="2023-02" db="EMBL/GenBank/DDBJ databases">
        <authorList>
            <person name="Swenson N.G."/>
            <person name="Wegrzyn J.L."/>
            <person name="Mcevoy S.L."/>
        </authorList>
    </citation>
    <scope>NUCLEOTIDE SEQUENCE</scope>
    <source>
        <strain evidence="3">91603</strain>
        <tissue evidence="3">Leaf</tissue>
    </source>
</reference>
<comment type="caution">
    <text evidence="3">The sequence shown here is derived from an EMBL/GenBank/DDBJ whole genome shotgun (WGS) entry which is preliminary data.</text>
</comment>
<feature type="compositionally biased region" description="Basic and acidic residues" evidence="1">
    <location>
        <begin position="145"/>
        <end position="156"/>
    </location>
</feature>
<evidence type="ECO:0000259" key="2">
    <source>
        <dbReference type="Pfam" id="PF22936"/>
    </source>
</evidence>
<dbReference type="AlphaFoldDB" id="A0AAD5IH97"/>
<dbReference type="Pfam" id="PF22936">
    <property type="entry name" value="Pol_BBD"/>
    <property type="match status" value="1"/>
</dbReference>
<proteinExistence type="predicted"/>
<sequence length="162" mass="18312">MISEVYLVNGFEGWWVDTGASWHVCYDRAMFKSYSNVEDKKVLLGDSHSTVVAGSREVELNFASGKTIILKDVLHTPEIRNNLLSGYLLNKDGFTQTIGVDLFTLTKMEFLLAKAMPLIPSDGDNYNRTDKRTAKTPATPRRRFSRGEAFAEKSEEQWQIGI</sequence>
<feature type="domain" description="Retrovirus-related Pol polyprotein from transposon TNT 1-94-like beta-barrel" evidence="2">
    <location>
        <begin position="14"/>
        <end position="94"/>
    </location>
</feature>
<reference evidence="3" key="1">
    <citation type="journal article" date="2022" name="Plant J.">
        <title>Strategies of tolerance reflected in two North American maple genomes.</title>
        <authorList>
            <person name="McEvoy S.L."/>
            <person name="Sezen U.U."/>
            <person name="Trouern-Trend A."/>
            <person name="McMahon S.M."/>
            <person name="Schaberg P.G."/>
            <person name="Yang J."/>
            <person name="Wegrzyn J.L."/>
            <person name="Swenson N.G."/>
        </authorList>
    </citation>
    <scope>NUCLEOTIDE SEQUENCE</scope>
    <source>
        <strain evidence="3">91603</strain>
    </source>
</reference>
<dbReference type="PANTHER" id="PTHR47592">
    <property type="entry name" value="PBF68 PROTEIN"/>
    <property type="match status" value="1"/>
</dbReference>
<organism evidence="3 4">
    <name type="scientific">Acer negundo</name>
    <name type="common">Box elder</name>
    <dbReference type="NCBI Taxonomy" id="4023"/>
    <lineage>
        <taxon>Eukaryota</taxon>
        <taxon>Viridiplantae</taxon>
        <taxon>Streptophyta</taxon>
        <taxon>Embryophyta</taxon>
        <taxon>Tracheophyta</taxon>
        <taxon>Spermatophyta</taxon>
        <taxon>Magnoliopsida</taxon>
        <taxon>eudicotyledons</taxon>
        <taxon>Gunneridae</taxon>
        <taxon>Pentapetalae</taxon>
        <taxon>rosids</taxon>
        <taxon>malvids</taxon>
        <taxon>Sapindales</taxon>
        <taxon>Sapindaceae</taxon>
        <taxon>Hippocastanoideae</taxon>
        <taxon>Acereae</taxon>
        <taxon>Acer</taxon>
    </lineage>
</organism>
<dbReference type="InterPro" id="IPR054722">
    <property type="entry name" value="PolX-like_BBD"/>
</dbReference>
<feature type="region of interest" description="Disordered" evidence="1">
    <location>
        <begin position="123"/>
        <end position="162"/>
    </location>
</feature>
<evidence type="ECO:0000256" key="1">
    <source>
        <dbReference type="SAM" id="MobiDB-lite"/>
    </source>
</evidence>